<keyword evidence="7 13" id="KW-0732">Signal</keyword>
<dbReference type="PRINTS" id="PR00730">
    <property type="entry name" value="THERMOLYSIN"/>
</dbReference>
<comment type="subcellular location">
    <subcellularLocation>
        <location evidence="2 13">Secreted</location>
    </subcellularLocation>
</comment>
<dbReference type="Gene3D" id="3.10.450.490">
    <property type="match status" value="1"/>
</dbReference>
<evidence type="ECO:0000256" key="13">
    <source>
        <dbReference type="RuleBase" id="RU366073"/>
    </source>
</evidence>
<feature type="active site" evidence="12">
    <location>
        <position position="378"/>
    </location>
</feature>
<evidence type="ECO:0000256" key="5">
    <source>
        <dbReference type="ARBA" id="ARBA00022670"/>
    </source>
</evidence>
<dbReference type="Pfam" id="PF02868">
    <property type="entry name" value="Peptidase_M4_C"/>
    <property type="match status" value="1"/>
</dbReference>
<feature type="domain" description="FTP" evidence="16">
    <location>
        <begin position="83"/>
        <end position="131"/>
    </location>
</feature>
<dbReference type="Proteomes" id="UP000448943">
    <property type="component" value="Unassembled WGS sequence"/>
</dbReference>
<evidence type="ECO:0000256" key="4">
    <source>
        <dbReference type="ARBA" id="ARBA00022525"/>
    </source>
</evidence>
<evidence type="ECO:0000259" key="16">
    <source>
        <dbReference type="Pfam" id="PF07504"/>
    </source>
</evidence>
<accession>A0A6N9Q109</accession>
<dbReference type="RefSeq" id="WP_160645242.1">
    <property type="nucleotide sequence ID" value="NZ_SIJB01000014.1"/>
</dbReference>
<evidence type="ECO:0000259" key="14">
    <source>
        <dbReference type="Pfam" id="PF01447"/>
    </source>
</evidence>
<evidence type="ECO:0000256" key="11">
    <source>
        <dbReference type="ARBA" id="ARBA00023049"/>
    </source>
</evidence>
<reference evidence="17 18" key="1">
    <citation type="submission" date="2019-01" db="EMBL/GenBank/DDBJ databases">
        <title>Chengkuizengella sp. nov., isolated from deep-sea sediment of East Pacific Ocean.</title>
        <authorList>
            <person name="Yang J."/>
            <person name="Lai Q."/>
            <person name="Shao Z."/>
        </authorList>
    </citation>
    <scope>NUCLEOTIDE SEQUENCE [LARGE SCALE GENOMIC DNA]</scope>
    <source>
        <strain evidence="17 18">YPA3-1-1</strain>
    </source>
</reference>
<proteinExistence type="inferred from homology"/>
<keyword evidence="9 13" id="KW-0862">Zinc</keyword>
<evidence type="ECO:0000256" key="9">
    <source>
        <dbReference type="ARBA" id="ARBA00022833"/>
    </source>
</evidence>
<feature type="domain" description="Peptidase M4" evidence="14">
    <location>
        <begin position="230"/>
        <end position="385"/>
    </location>
</feature>
<dbReference type="Gene3D" id="3.10.450.40">
    <property type="match status" value="1"/>
</dbReference>
<dbReference type="EC" id="3.4.24.-" evidence="13"/>
<name>A0A6N9Q109_9BACL</name>
<dbReference type="Pfam" id="PF07504">
    <property type="entry name" value="FTP"/>
    <property type="match status" value="1"/>
</dbReference>
<dbReference type="Gene3D" id="3.10.170.10">
    <property type="match status" value="1"/>
</dbReference>
<dbReference type="GO" id="GO:0046872">
    <property type="term" value="F:metal ion binding"/>
    <property type="evidence" value="ECO:0007669"/>
    <property type="project" value="UniProtKB-UniRule"/>
</dbReference>
<organism evidence="17 18">
    <name type="scientific">Chengkuizengella marina</name>
    <dbReference type="NCBI Taxonomy" id="2507566"/>
    <lineage>
        <taxon>Bacteria</taxon>
        <taxon>Bacillati</taxon>
        <taxon>Bacillota</taxon>
        <taxon>Bacilli</taxon>
        <taxon>Bacillales</taxon>
        <taxon>Paenibacillaceae</taxon>
        <taxon>Chengkuizengella</taxon>
    </lineage>
</organism>
<dbReference type="GO" id="GO:0004222">
    <property type="term" value="F:metalloendopeptidase activity"/>
    <property type="evidence" value="ECO:0007669"/>
    <property type="project" value="UniProtKB-UniRule"/>
</dbReference>
<feature type="signal peptide" evidence="13">
    <location>
        <begin position="1"/>
        <end position="25"/>
    </location>
</feature>
<comment type="caution">
    <text evidence="17">The sequence shown here is derived from an EMBL/GenBank/DDBJ whole genome shotgun (WGS) entry which is preliminary data.</text>
</comment>
<dbReference type="PANTHER" id="PTHR33794">
    <property type="entry name" value="BACILLOLYSIN"/>
    <property type="match status" value="1"/>
</dbReference>
<sequence>MNKKFLAVCLSMCLVLAIFIPQAGATPKPETFEKINKNEKTSTPEFVSGKLTKKSNKKPKDVLFSYLNEKKETFKFAESAESDFVVIDEFVDNLGFTHLRLKQEFNGIPVYGRTFTAHIDSSGVLTSFSGTVAPELDQKMKKKKKKVKQKKAFSTAEKDLISSFAEEPQYAIDPTTEEVIYVKNDKSNYAYHINFKFFYPELGDWNYFIDASTGDILDKFDQSFKVDAVGTGTGVLGDEKTLNIDRQGSTYYLQDNTRGDGIFTYDGENVHQNLLYYPIWLIQRYLPGTAVSDSDNIFNDGSAVDAHYYAGLVYDYFLEEFNRDSFDNQGSAIKSTVHFGQNWSNAGWLGEPLNQMIYGDGDSDTLPFSGAFDVIAHEITHAITDRTADLIYQDESGAINESMSDIFGALAEFWADLDPDWLMGEDVTLSSNGIRSMADPTLFNKPDHYDDYLHTTADYGGVHTNSSIINKAAYLLSEGGNHSGVSVNGIGKDKMGDIFYRTLTQHLTASSTFSQLRSAAIQAASELYGSNSSEVTSVQQAFNAVGIN</sequence>
<dbReference type="GO" id="GO:0006508">
    <property type="term" value="P:proteolysis"/>
    <property type="evidence" value="ECO:0007669"/>
    <property type="project" value="UniProtKB-KW"/>
</dbReference>
<dbReference type="SUPFAM" id="SSF55486">
    <property type="entry name" value="Metalloproteases ('zincins'), catalytic domain"/>
    <property type="match status" value="1"/>
</dbReference>
<feature type="active site" description="Proton donor" evidence="12">
    <location>
        <position position="463"/>
    </location>
</feature>
<gene>
    <name evidence="17" type="ORF">ERL59_05745</name>
</gene>
<keyword evidence="8 13" id="KW-0378">Hydrolase</keyword>
<dbReference type="FunFam" id="1.10.390.10:FF:000012">
    <property type="entry name" value="Thermolysin"/>
    <property type="match status" value="1"/>
</dbReference>
<feature type="domain" description="Peptidase M4 C-terminal" evidence="15">
    <location>
        <begin position="388"/>
        <end position="547"/>
    </location>
</feature>
<evidence type="ECO:0000313" key="17">
    <source>
        <dbReference type="EMBL" id="NBI28453.1"/>
    </source>
</evidence>
<evidence type="ECO:0000313" key="18">
    <source>
        <dbReference type="Proteomes" id="UP000448943"/>
    </source>
</evidence>
<keyword evidence="5 13" id="KW-0645">Protease</keyword>
<dbReference type="InterPro" id="IPR050728">
    <property type="entry name" value="Zinc_Metalloprotease_M4"/>
</dbReference>
<evidence type="ECO:0000256" key="2">
    <source>
        <dbReference type="ARBA" id="ARBA00004613"/>
    </source>
</evidence>
<evidence type="ECO:0000259" key="15">
    <source>
        <dbReference type="Pfam" id="PF02868"/>
    </source>
</evidence>
<dbReference type="InterPro" id="IPR001570">
    <property type="entry name" value="Peptidase_M4_C_domain"/>
</dbReference>
<dbReference type="Pfam" id="PF01447">
    <property type="entry name" value="Peptidase_M4"/>
    <property type="match status" value="1"/>
</dbReference>
<dbReference type="GO" id="GO:0005576">
    <property type="term" value="C:extracellular region"/>
    <property type="evidence" value="ECO:0007669"/>
    <property type="project" value="UniProtKB-SubCell"/>
</dbReference>
<dbReference type="AlphaFoldDB" id="A0A6N9Q109"/>
<dbReference type="Gene3D" id="1.10.390.10">
    <property type="entry name" value="Neutral Protease Domain 2"/>
    <property type="match status" value="1"/>
</dbReference>
<dbReference type="InterPro" id="IPR011096">
    <property type="entry name" value="FTP_domain"/>
</dbReference>
<keyword evidence="4 13" id="KW-0964">Secreted</keyword>
<dbReference type="InterPro" id="IPR027268">
    <property type="entry name" value="Peptidase_M4/M1_CTD_sf"/>
</dbReference>
<dbReference type="InterPro" id="IPR013856">
    <property type="entry name" value="Peptidase_M4_domain"/>
</dbReference>
<comment type="similarity">
    <text evidence="3 13">Belongs to the peptidase M4 family.</text>
</comment>
<evidence type="ECO:0000256" key="3">
    <source>
        <dbReference type="ARBA" id="ARBA00009388"/>
    </source>
</evidence>
<evidence type="ECO:0000256" key="8">
    <source>
        <dbReference type="ARBA" id="ARBA00022801"/>
    </source>
</evidence>
<comment type="function">
    <text evidence="13">Extracellular zinc metalloprotease.</text>
</comment>
<protein>
    <recommendedName>
        <fullName evidence="13">Neutral metalloproteinase</fullName>
        <ecNumber evidence="13">3.4.24.-</ecNumber>
    </recommendedName>
</protein>
<evidence type="ECO:0000256" key="7">
    <source>
        <dbReference type="ARBA" id="ARBA00022729"/>
    </source>
</evidence>
<evidence type="ECO:0000256" key="10">
    <source>
        <dbReference type="ARBA" id="ARBA00022837"/>
    </source>
</evidence>
<evidence type="ECO:0000256" key="12">
    <source>
        <dbReference type="PIRSR" id="PIRSR623612-1"/>
    </source>
</evidence>
<feature type="chain" id="PRO_5027151231" description="Neutral metalloproteinase" evidence="13">
    <location>
        <begin position="26"/>
        <end position="548"/>
    </location>
</feature>
<keyword evidence="6" id="KW-0479">Metal-binding</keyword>
<dbReference type="OrthoDB" id="291295at2"/>
<dbReference type="EMBL" id="SIJB01000014">
    <property type="protein sequence ID" value="NBI28453.1"/>
    <property type="molecule type" value="Genomic_DNA"/>
</dbReference>
<keyword evidence="18" id="KW-1185">Reference proteome</keyword>
<keyword evidence="11 13" id="KW-0482">Metalloprotease</keyword>
<evidence type="ECO:0000256" key="6">
    <source>
        <dbReference type="ARBA" id="ARBA00022723"/>
    </source>
</evidence>
<dbReference type="PANTHER" id="PTHR33794:SF3">
    <property type="entry name" value="NEUTRAL PROTEASE B"/>
    <property type="match status" value="1"/>
</dbReference>
<evidence type="ECO:0000256" key="1">
    <source>
        <dbReference type="ARBA" id="ARBA00001947"/>
    </source>
</evidence>
<comment type="cofactor">
    <cofactor evidence="1 13">
        <name>Zn(2+)</name>
        <dbReference type="ChEBI" id="CHEBI:29105"/>
    </cofactor>
</comment>
<keyword evidence="10" id="KW-0106">Calcium</keyword>
<dbReference type="InterPro" id="IPR023612">
    <property type="entry name" value="Peptidase_M4"/>
</dbReference>
<dbReference type="CDD" id="cd09597">
    <property type="entry name" value="M4_TLP"/>
    <property type="match status" value="1"/>
</dbReference>